<protein>
    <submittedName>
        <fullName evidence="1">Uncharacterized protein</fullName>
    </submittedName>
</protein>
<dbReference type="Proteomes" id="UP000001946">
    <property type="component" value="Chromosome"/>
</dbReference>
<dbReference type="KEGG" id="dsy:DSY3915"/>
<dbReference type="STRING" id="138119.DSY3915"/>
<keyword evidence="2" id="KW-1185">Reference proteome</keyword>
<reference evidence="1 2" key="1">
    <citation type="journal article" date="2006" name="J. Bacteriol.">
        <title>Complete genome sequence of the dehalorespiring bacterium Desulfitobacterium hafniense Y51 and comparison with Dehalococcoides ethenogenes 195.</title>
        <authorList>
            <person name="Nonaka H."/>
            <person name="Keresztes G."/>
            <person name="Shinoda Y."/>
            <person name="Ikenaga Y."/>
            <person name="Abe M."/>
            <person name="Naito K."/>
            <person name="Inatomi K."/>
            <person name="Furukawa K."/>
            <person name="Inui M."/>
            <person name="Yukawa H."/>
        </authorList>
    </citation>
    <scope>NUCLEOTIDE SEQUENCE [LARGE SCALE GENOMIC DNA]</scope>
    <source>
        <strain evidence="1 2">Y51</strain>
    </source>
</reference>
<evidence type="ECO:0000313" key="2">
    <source>
        <dbReference type="Proteomes" id="UP000001946"/>
    </source>
</evidence>
<gene>
    <name evidence="1" type="ordered locus">DSY3915</name>
</gene>
<dbReference type="HOGENOM" id="CLU_2522148_0_0_9"/>
<proteinExistence type="predicted"/>
<sequence>MENPFQSLKSLPLKKKIVIQNRKKRTVCRPRGLSRPDEGEAELFNMSRSTTTLLGSGTCCYVCGQILNYRLKRQEIHRKSVIKY</sequence>
<dbReference type="AlphaFoldDB" id="Q24QI8"/>
<evidence type="ECO:0000313" key="1">
    <source>
        <dbReference type="EMBL" id="BAE85704.1"/>
    </source>
</evidence>
<accession>Q24QI8</accession>
<dbReference type="EMBL" id="AP008230">
    <property type="protein sequence ID" value="BAE85704.1"/>
    <property type="molecule type" value="Genomic_DNA"/>
</dbReference>
<organism evidence="1 2">
    <name type="scientific">Desulfitobacterium hafniense (strain Y51)</name>
    <dbReference type="NCBI Taxonomy" id="138119"/>
    <lineage>
        <taxon>Bacteria</taxon>
        <taxon>Bacillati</taxon>
        <taxon>Bacillota</taxon>
        <taxon>Clostridia</taxon>
        <taxon>Eubacteriales</taxon>
        <taxon>Desulfitobacteriaceae</taxon>
        <taxon>Desulfitobacterium</taxon>
    </lineage>
</organism>
<name>Q24QI8_DESHY</name>